<name>A0ABW3UCH2_9GAMM</name>
<keyword evidence="2 4" id="KW-0472">Membrane</keyword>
<dbReference type="Gene3D" id="2.170.130.10">
    <property type="entry name" value="TonB-dependent receptor, plug domain"/>
    <property type="match status" value="1"/>
</dbReference>
<dbReference type="InterPro" id="IPR010104">
    <property type="entry name" value="TonB_rcpt_bac"/>
</dbReference>
<accession>A0ABW3UCH2</accession>
<reference evidence="9" key="1">
    <citation type="journal article" date="2019" name="Int. J. Syst. Evol. Microbiol.">
        <title>The Global Catalogue of Microorganisms (GCM) 10K type strain sequencing project: providing services to taxonomists for standard genome sequencing and annotation.</title>
        <authorList>
            <consortium name="The Broad Institute Genomics Platform"/>
            <consortium name="The Broad Institute Genome Sequencing Center for Infectious Disease"/>
            <person name="Wu L."/>
            <person name="Ma J."/>
        </authorList>
    </citation>
    <scope>NUCLEOTIDE SEQUENCE [LARGE SCALE GENOMIC DNA]</scope>
    <source>
        <strain evidence="9">CCUG 54356</strain>
    </source>
</reference>
<dbReference type="Gene3D" id="2.40.170.20">
    <property type="entry name" value="TonB-dependent receptor, beta-barrel domain"/>
    <property type="match status" value="1"/>
</dbReference>
<keyword evidence="5" id="KW-0732">Signal</keyword>
<dbReference type="InterPro" id="IPR036942">
    <property type="entry name" value="Beta-barrel_TonB_sf"/>
</dbReference>
<evidence type="ECO:0000256" key="3">
    <source>
        <dbReference type="ARBA" id="ARBA00023237"/>
    </source>
</evidence>
<dbReference type="InterPro" id="IPR037066">
    <property type="entry name" value="Plug_dom_sf"/>
</dbReference>
<dbReference type="RefSeq" id="WP_230437286.1">
    <property type="nucleotide sequence ID" value="NZ_CP087715.1"/>
</dbReference>
<dbReference type="Pfam" id="PF00593">
    <property type="entry name" value="TonB_dep_Rec_b-barrel"/>
    <property type="match status" value="1"/>
</dbReference>
<feature type="domain" description="TonB-dependent receptor-like beta-barrel" evidence="6">
    <location>
        <begin position="438"/>
        <end position="975"/>
    </location>
</feature>
<evidence type="ECO:0000256" key="4">
    <source>
        <dbReference type="RuleBase" id="RU003357"/>
    </source>
</evidence>
<evidence type="ECO:0000313" key="9">
    <source>
        <dbReference type="Proteomes" id="UP001597264"/>
    </source>
</evidence>
<dbReference type="InterPro" id="IPR012910">
    <property type="entry name" value="Plug_dom"/>
</dbReference>
<dbReference type="InterPro" id="IPR000531">
    <property type="entry name" value="Beta-barrel_TonB"/>
</dbReference>
<organism evidence="8 9">
    <name type="scientific">Microbulbifer celer</name>
    <dbReference type="NCBI Taxonomy" id="435905"/>
    <lineage>
        <taxon>Bacteria</taxon>
        <taxon>Pseudomonadati</taxon>
        <taxon>Pseudomonadota</taxon>
        <taxon>Gammaproteobacteria</taxon>
        <taxon>Cellvibrionales</taxon>
        <taxon>Microbulbiferaceae</taxon>
        <taxon>Microbulbifer</taxon>
    </lineage>
</organism>
<gene>
    <name evidence="8" type="ORF">ACFQ2X_10905</name>
</gene>
<keyword evidence="4" id="KW-0798">TonB box</keyword>
<comment type="subcellular location">
    <subcellularLocation>
        <location evidence="1 4">Cell outer membrane</location>
    </subcellularLocation>
</comment>
<dbReference type="Pfam" id="PF07715">
    <property type="entry name" value="Plug"/>
    <property type="match status" value="1"/>
</dbReference>
<keyword evidence="3" id="KW-0998">Cell outer membrane</keyword>
<feature type="chain" id="PRO_5046008004" evidence="5">
    <location>
        <begin position="22"/>
        <end position="1014"/>
    </location>
</feature>
<dbReference type="Proteomes" id="UP001597264">
    <property type="component" value="Unassembled WGS sequence"/>
</dbReference>
<dbReference type="NCBIfam" id="TIGR01782">
    <property type="entry name" value="TonB-Xanth-Caul"/>
    <property type="match status" value="1"/>
</dbReference>
<evidence type="ECO:0000313" key="8">
    <source>
        <dbReference type="EMBL" id="MFD1217114.1"/>
    </source>
</evidence>
<dbReference type="PANTHER" id="PTHR40980">
    <property type="entry name" value="PLUG DOMAIN-CONTAINING PROTEIN"/>
    <property type="match status" value="1"/>
</dbReference>
<evidence type="ECO:0000256" key="1">
    <source>
        <dbReference type="ARBA" id="ARBA00004442"/>
    </source>
</evidence>
<dbReference type="EMBL" id="JBHTLR010000008">
    <property type="protein sequence ID" value="MFD1217114.1"/>
    <property type="molecule type" value="Genomic_DNA"/>
</dbReference>
<comment type="caution">
    <text evidence="8">The sequence shown here is derived from an EMBL/GenBank/DDBJ whole genome shotgun (WGS) entry which is preliminary data.</text>
</comment>
<evidence type="ECO:0000256" key="2">
    <source>
        <dbReference type="ARBA" id="ARBA00023136"/>
    </source>
</evidence>
<evidence type="ECO:0000256" key="5">
    <source>
        <dbReference type="SAM" id="SignalP"/>
    </source>
</evidence>
<feature type="signal peptide" evidence="5">
    <location>
        <begin position="1"/>
        <end position="21"/>
    </location>
</feature>
<feature type="domain" description="TonB-dependent receptor plug" evidence="7">
    <location>
        <begin position="80"/>
        <end position="183"/>
    </location>
</feature>
<dbReference type="PANTHER" id="PTHR40980:SF4">
    <property type="entry name" value="TONB-DEPENDENT RECEPTOR-LIKE BETA-BARREL DOMAIN-CONTAINING PROTEIN"/>
    <property type="match status" value="1"/>
</dbReference>
<sequence length="1014" mass="112971">MTYKKQILAMAIAMAASTTLAAQEAESEAQAQQAKAQQQKSEQVVDAASSDLSVEEVYVEGVRSADLNARMAERNKDNFSSIVTQDDAGNFSDQNVAELLQRMPGITLQKSEGEGKFVNLRGLGPGMVSVRMDGGAMANAGGGTNETLEDRAFSLDSLPSDVLQSIEVNKSLTPDMELDAIGGSINVKTLSALDRGQDTYKLRAQNYYQDQSEENSPKVTLQGTNLFMGDTLGVAYTASWENRKTLGNQTRHHGSTLPQYVNLGDQRALIPWEFTTYQENADRERLAALVNLEYQPNDNSRYHVKVNHTSYADNDIASREYYRFNWSDGDEELMYLDPENRVVGGSSVDLQQQFFIQESEVVTDTFSIGGENRFGDGWEIDYELVSSRSKNEKPDGRRVQFRLRELNALSTFGEDYLNGQLVTGSQLNELIETGQIANGALSGPNGYQYGQVSQPNLNYDNLFLEDSIREDAIDQFSFNLRHDWDSGLVNYVKTGVKINQRDRSNDKNRSSIVPFDRAVAGCAGDLECIDMAGSRLGDFATRVLQNDSFDHAVITRAEAERLIEATRAIGDNYDTEQKELDSTKLDYELSEDTAAAYLMAELQVLPDATLIAGARYAYTDFNSTGYMALRNDRNEDSEGLQSLDIALPLEETGNEYGVFLPALHYRHDIGDNLLARASLWTSFSRADFGKSRGFFEVTDRVVFCNNDPDSEFNGECNEDPNDIGSSRGDVEYQKEFFTMSPDNTVRIGNPSLEPMRATNLDLSLSWYGEDTFLEGALFYKDIKDFIVDANGVRMNIADTPFTLPLDQVDLFTIPADMTLTNVQTYLNGESATVYGAELSFSQYFEGRWENHKIGRWLDNIFLQSNLTLQSSEGNVGDSVRVDSIQLPETADTAANLTVGWENDVFSLRFISNYTSEILKQIGGCTAEDKAMDADLGYAKNCRTWGDLYQDESLTFDVKATYRINDLTRVYFDAVNITDSVDQQYFSGNSDSGGHILYNVEGYGPGYQLGLTVDF</sequence>
<evidence type="ECO:0000259" key="6">
    <source>
        <dbReference type="Pfam" id="PF00593"/>
    </source>
</evidence>
<protein>
    <submittedName>
        <fullName evidence="8">TonB-dependent receptor</fullName>
    </submittedName>
</protein>
<comment type="similarity">
    <text evidence="4">Belongs to the TonB-dependent receptor family.</text>
</comment>
<evidence type="ECO:0000259" key="7">
    <source>
        <dbReference type="Pfam" id="PF07715"/>
    </source>
</evidence>
<keyword evidence="9" id="KW-1185">Reference proteome</keyword>
<dbReference type="SUPFAM" id="SSF56935">
    <property type="entry name" value="Porins"/>
    <property type="match status" value="1"/>
</dbReference>
<keyword evidence="8" id="KW-0675">Receptor</keyword>
<proteinExistence type="inferred from homology"/>